<protein>
    <submittedName>
        <fullName evidence="1">Uncharacterized protein</fullName>
    </submittedName>
</protein>
<evidence type="ECO:0000313" key="1">
    <source>
        <dbReference type="EMBL" id="MBY8826186.1"/>
    </source>
</evidence>
<gene>
    <name evidence="1" type="ORF">K7G82_28045</name>
</gene>
<sequence>MTETILFRSVRGVARSVRATIDNAYAIGGKTASIDGLFDPYDLYDEEQAKQLIERANTLYPAELRALGSAMIALTSIGNLPRERWQGIADGMFAVPELGMAAMPSGLDRLDAWLVTQGDAPDPAALAERMGALLAERDVTPPKPLHLDQTARALVSQPAWLIDRLKCALLLVFSFYREQTADLIALRGVLARRLMVASAIETLPLLDRATIDGPAIYRLLHHRPLLIHQAFIRPLKRANNLARRPAVADLHVLRQGWAKYALGEISSVEPLMGGESKIRLFERKSEVEDILSSSESTSSSIERDNQSTDRFELSTHVASSVSQSVGVEGWLNVDAEMPTTKVSAHVGADYSFSSETQRASDARSVQEIVNRAVSKVTQQTVRQTSQRRLQSVVDSVRHALENKGEGAVNGVYRWVDKINRVDLISYPNRYMFELQIPEPAAWLRWLLDREAARSPAPQPPGPFPAVHIDDISTDPRAPTYYLSLAQMLGAEALPAPPETLFVSDQIKGPPESQQDASVGNVSKHDTPVPKGYIARRWRATAVGIPYDGRVAPSLNTAQVMHIAVGAGPAQRLVAADHLWMHDQIAGEVGTINEGLIPVALNQRNSAKYAVNLEIECEPGPTAMANWRMDVMAALRAAHDRRQLLYEDAKAQAEASGGNAAPPRPPARNRELMIAELKRLSIEMLSDDRVRGLGGMEYPGPNEAPVLDRTIARNNAARIQFTEQAFEWSNMSFVFYPSFWTHETRWERLIPMENDDPEFAAFLRAGSARIVIPARPGYEYQAQLFVDYGVIWGGGVAPGPDDPDYLSIATEIEDMQRGAEDGRLVRSWTVTLPTTLIALDETGHFPMLNPDLPLP</sequence>
<reference evidence="1 2" key="1">
    <citation type="submission" date="2021-08" db="EMBL/GenBank/DDBJ databases">
        <authorList>
            <person name="Tuo L."/>
        </authorList>
    </citation>
    <scope>NUCLEOTIDE SEQUENCE [LARGE SCALE GENOMIC DNA]</scope>
    <source>
        <strain evidence="1 2">JCM 31229</strain>
    </source>
</reference>
<organism evidence="1 2">
    <name type="scientific">Sphingomonas colocasiae</name>
    <dbReference type="NCBI Taxonomy" id="1848973"/>
    <lineage>
        <taxon>Bacteria</taxon>
        <taxon>Pseudomonadati</taxon>
        <taxon>Pseudomonadota</taxon>
        <taxon>Alphaproteobacteria</taxon>
        <taxon>Sphingomonadales</taxon>
        <taxon>Sphingomonadaceae</taxon>
        <taxon>Sphingomonas</taxon>
    </lineage>
</organism>
<keyword evidence="2" id="KW-1185">Reference proteome</keyword>
<name>A0ABS7PYK1_9SPHN</name>
<dbReference type="EMBL" id="JAINVV010000015">
    <property type="protein sequence ID" value="MBY8826186.1"/>
    <property type="molecule type" value="Genomic_DNA"/>
</dbReference>
<accession>A0ABS7PYK1</accession>
<dbReference type="Proteomes" id="UP000706039">
    <property type="component" value="Unassembled WGS sequence"/>
</dbReference>
<evidence type="ECO:0000313" key="2">
    <source>
        <dbReference type="Proteomes" id="UP000706039"/>
    </source>
</evidence>
<comment type="caution">
    <text evidence="1">The sequence shown here is derived from an EMBL/GenBank/DDBJ whole genome shotgun (WGS) entry which is preliminary data.</text>
</comment>
<dbReference type="RefSeq" id="WP_222993604.1">
    <property type="nucleotide sequence ID" value="NZ_JAINVV010000015.1"/>
</dbReference>
<proteinExistence type="predicted"/>